<dbReference type="EMBL" id="LAJX01000308">
    <property type="protein sequence ID" value="KJV05083.1"/>
    <property type="molecule type" value="Genomic_DNA"/>
</dbReference>
<sequence length="381" mass="41051">MLMATLFFGEISAIPNIPNELYQTCKSSSPPAAALRTSIGMVTLDGSRSACYPTGTLAANLLPSDIRTDYVANSNNNFEWPNANTQLTALAPALGLTNVPLQLRPSLGLKMIEERLAGNDGLGAPGFTAQTLKQLFDDKRDYAADLLLDDIIAVCKSSPTAISDGETVDITSTCKALQQWDRKHNLNSRGAHVFVGLWRAMRAKRIIPAQLFATPASFSKPLTTPTSDLTSDSFIRGVVLASLAKITKALQTAGIAPDAPWGEVQFVIDPNGNKIGLPGGFGELGIYDAINSIYVRNYDTWLPSLTNGFTPSELTGSSYSHIVELTPTGPVAMGVLAFSQATESNSPWYNDQLALFSTSEMFKFPFTKAEVKADLKSRKVF</sequence>
<accession>A0A0F3IEY7</accession>
<name>A0A0F3IEY7_9GAMM</name>
<keyword evidence="3" id="KW-1185">Reference proteome</keyword>
<dbReference type="InterPro" id="IPR002692">
    <property type="entry name" value="S45"/>
</dbReference>
<dbReference type="InterPro" id="IPR029055">
    <property type="entry name" value="Ntn_hydrolases_N"/>
</dbReference>
<dbReference type="PANTHER" id="PTHR34218:SF3">
    <property type="entry name" value="ACYL-HOMOSERINE LACTONE ACYLASE PVDQ"/>
    <property type="match status" value="1"/>
</dbReference>
<reference evidence="2 3" key="2">
    <citation type="journal article" date="2016" name="Microb. Ecol.">
        <title>Genome Characteristics of a Novel Type I Methanotroph (Sn10-6) Isolated from a Flooded Indian Rice Field.</title>
        <authorList>
            <person name="Rahalkar M.C."/>
            <person name="Pandit P.S."/>
            <person name="Dhakephalkar P.K."/>
            <person name="Pore S."/>
            <person name="Arora P."/>
            <person name="Kapse N."/>
        </authorList>
    </citation>
    <scope>NUCLEOTIDE SEQUENCE [LARGE SCALE GENOMIC DNA]</scope>
    <source>
        <strain evidence="2 3">Sn10-6</strain>
    </source>
</reference>
<dbReference type="GO" id="GO:0017000">
    <property type="term" value="P:antibiotic biosynthetic process"/>
    <property type="evidence" value="ECO:0007669"/>
    <property type="project" value="InterPro"/>
</dbReference>
<dbReference type="InterPro" id="IPR043147">
    <property type="entry name" value="Penicillin_amidase_A-knob"/>
</dbReference>
<protein>
    <submittedName>
        <fullName evidence="2">Uncharacterized protein</fullName>
    </submittedName>
</protein>
<dbReference type="AlphaFoldDB" id="A0A0F3IEY7"/>
<reference evidence="3" key="1">
    <citation type="submission" date="2015-03" db="EMBL/GenBank/DDBJ databases">
        <title>Draft genome sequence of a novel methanotroph (Sn10-6) isolated from flooded ricefield rhizosphere in India.</title>
        <authorList>
            <person name="Pandit P.S."/>
            <person name="Pore S.D."/>
            <person name="Arora P."/>
            <person name="Kapse N.G."/>
            <person name="Dhakephalkar P.K."/>
            <person name="Rahalkar M.C."/>
        </authorList>
    </citation>
    <scope>NUCLEOTIDE SEQUENCE [LARGE SCALE GENOMIC DNA]</scope>
    <source>
        <strain evidence="3">Sn10-6</strain>
    </source>
</reference>
<comment type="caution">
    <text evidence="2">The sequence shown here is derived from an EMBL/GenBank/DDBJ whole genome shotgun (WGS) entry which is preliminary data.</text>
</comment>
<dbReference type="Pfam" id="PF01804">
    <property type="entry name" value="Penicil_amidase"/>
    <property type="match status" value="1"/>
</dbReference>
<evidence type="ECO:0000313" key="3">
    <source>
        <dbReference type="Proteomes" id="UP000033684"/>
    </source>
</evidence>
<gene>
    <name evidence="2" type="ORF">VZ94_20740</name>
</gene>
<dbReference type="Gene3D" id="3.60.20.10">
    <property type="entry name" value="Glutamine Phosphoribosylpyrophosphate, subunit 1, domain 1"/>
    <property type="match status" value="2"/>
</dbReference>
<dbReference type="Proteomes" id="UP000033684">
    <property type="component" value="Unassembled WGS sequence"/>
</dbReference>
<evidence type="ECO:0000313" key="2">
    <source>
        <dbReference type="EMBL" id="KJV05083.1"/>
    </source>
</evidence>
<proteinExistence type="predicted"/>
<organism evidence="2 3">
    <name type="scientific">Methylocucumis oryzae</name>
    <dbReference type="NCBI Taxonomy" id="1632867"/>
    <lineage>
        <taxon>Bacteria</taxon>
        <taxon>Pseudomonadati</taxon>
        <taxon>Pseudomonadota</taxon>
        <taxon>Gammaproteobacteria</taxon>
        <taxon>Methylococcales</taxon>
        <taxon>Methylococcaceae</taxon>
        <taxon>Methylocucumis</taxon>
    </lineage>
</organism>
<dbReference type="Gene3D" id="1.10.1400.10">
    <property type="match status" value="1"/>
</dbReference>
<dbReference type="PANTHER" id="PTHR34218">
    <property type="entry name" value="PEPTIDASE S45 PENICILLIN AMIDASE"/>
    <property type="match status" value="1"/>
</dbReference>
<dbReference type="GO" id="GO:0016787">
    <property type="term" value="F:hydrolase activity"/>
    <property type="evidence" value="ECO:0007669"/>
    <property type="project" value="InterPro"/>
</dbReference>
<evidence type="ECO:0000256" key="1">
    <source>
        <dbReference type="ARBA" id="ARBA00022729"/>
    </source>
</evidence>
<keyword evidence="1" id="KW-0732">Signal</keyword>
<dbReference type="SUPFAM" id="SSF56235">
    <property type="entry name" value="N-terminal nucleophile aminohydrolases (Ntn hydrolases)"/>
    <property type="match status" value="1"/>
</dbReference>